<dbReference type="PROSITE" id="PS50195">
    <property type="entry name" value="PX"/>
    <property type="match status" value="1"/>
</dbReference>
<dbReference type="InterPro" id="IPR051228">
    <property type="entry name" value="NADPH_Oxidase/PX-Domain"/>
</dbReference>
<reference evidence="7 8" key="1">
    <citation type="submission" date="2020-10" db="EMBL/GenBank/DDBJ databases">
        <title>Pygocentrus nattereri (red-bellied piranha) genome, fPygNat1, primary haplotype.</title>
        <authorList>
            <person name="Myers G."/>
            <person name="Meyer A."/>
            <person name="Karagic N."/>
            <person name="Pippel M."/>
            <person name="Winkler S."/>
            <person name="Tracey A."/>
            <person name="Wood J."/>
            <person name="Formenti G."/>
            <person name="Howe K."/>
            <person name="Fedrigo O."/>
            <person name="Jarvis E.D."/>
        </authorList>
    </citation>
    <scope>NUCLEOTIDE SEQUENCE [LARGE SCALE GENOMIC DNA]</scope>
</reference>
<dbReference type="Proteomes" id="UP001501920">
    <property type="component" value="Chromosome 10"/>
</dbReference>
<evidence type="ECO:0000256" key="2">
    <source>
        <dbReference type="ARBA" id="ARBA00022737"/>
    </source>
</evidence>
<proteinExistence type="predicted"/>
<sequence>MQLRTVTAVSVVDIKKIRNPFKHYVFIISVSYSDSSSQLLYRRYSHFFNLQMKLLDLFPEEGGQRDPKFRIIPFLPGKVLFGRSQIRDVAVRRLKHLDNYCQALLRLPPHISQSEEVLKFFEPKLEDLWFTACFFPTSSGAESREAMSGEEFVCVFVVAADYQRQENTEISLRAGERVEVIEKNDTGWWFVSTAEEQGWFPSTYLVSPAEQRDDHRTPKGDSKDHQTSVNCHYVTVQAYSSSSQDELGFECGVRVEVIQKNLEGWWFIRYEGKEGWAPASYLKKVQDDGTPANHTVSTESSQESTIGQVEIIGNLMEISNLLNRKPANSDTHTHSNASDTYTYSECDTDSDSHFSIKSDTASRSPSYIEKPPPRRENSLGFQLPQPPDPPSVDAEYYTIAEFHSCLGDGISFSGGERAEVIKKNSGGWWYVQIGNKEGWAPCSYIDKRKKPSLNRKTSTLTRPKVPPPAPPIKKQTSLPCMESEVTTLDKSCVYEEPEYDVPAVSLEPQLEFLPSDTKAQRCAPYWLGEDMQEQTGEEQCVYYGVTPGVTESLEMRHSHSHTSSRGRQRPIWDPPEYDAPTIEFNALSISQEPGEGSKPKPSVRPKPSNPDFCSLKQSLKHTNQQNHNQWRTSQTSAGSETDSASSLDDSLAFKLSVSAEAEVMPPWLSISTEGEVMPPRVSVSAKSEVTPPRSSISNQAEVAPLQLYRSTAEFQQGAPGELSLPAGVLVEVLEKQQSGWWFVRWGAQEGWVPTYFLRPITHTYMSETSNSEKNEEGGQKVTGSNNRGVNGVSGANRVTVRPQDENSNAGVNKDCAAIIKDNASVSNDYASVTKDKNGVANENTGTRWKNETRRDLTSSGRSIPVSMVKPKPQIIHNNLREEYVSVADYHGDAESMGFPAGTRLEVLEKNTNGWWYCRTTDFTNTRRGWVPSNFLEKRK</sequence>
<protein>
    <submittedName>
        <fullName evidence="7">SH3 and PX domains 2Ab</fullName>
    </submittedName>
</protein>
<dbReference type="InterPro" id="IPR035452">
    <property type="entry name" value="SH3PXD2A_SH3_2"/>
</dbReference>
<dbReference type="GO" id="GO:0035091">
    <property type="term" value="F:phosphatidylinositol binding"/>
    <property type="evidence" value="ECO:0007669"/>
    <property type="project" value="InterPro"/>
</dbReference>
<dbReference type="Pfam" id="PF07653">
    <property type="entry name" value="SH3_2"/>
    <property type="match status" value="1"/>
</dbReference>
<keyword evidence="1 3" id="KW-0728">SH3 domain</keyword>
<dbReference type="InterPro" id="IPR001452">
    <property type="entry name" value="SH3_domain"/>
</dbReference>
<feature type="domain" description="SH3" evidence="5">
    <location>
        <begin position="703"/>
        <end position="762"/>
    </location>
</feature>
<keyword evidence="2" id="KW-0677">Repeat</keyword>
<feature type="domain" description="PX" evidence="6">
    <location>
        <begin position="4"/>
        <end position="128"/>
    </location>
</feature>
<dbReference type="PROSITE" id="PS50002">
    <property type="entry name" value="SH3"/>
    <property type="match status" value="5"/>
</dbReference>
<feature type="region of interest" description="Disordered" evidence="4">
    <location>
        <begin position="767"/>
        <end position="794"/>
    </location>
</feature>
<dbReference type="InterPro" id="IPR001683">
    <property type="entry name" value="PX_dom"/>
</dbReference>
<dbReference type="AlphaFoldDB" id="A0AAR2J5H6"/>
<dbReference type="SMART" id="SM00326">
    <property type="entry name" value="SH3"/>
    <property type="match status" value="5"/>
</dbReference>
<dbReference type="SUPFAM" id="SSF64268">
    <property type="entry name" value="PX domain"/>
    <property type="match status" value="1"/>
</dbReference>
<dbReference type="FunFam" id="2.30.30.40:FF:000042">
    <property type="entry name" value="SH3 and PX domain-containing protein 2A"/>
    <property type="match status" value="1"/>
</dbReference>
<evidence type="ECO:0000259" key="6">
    <source>
        <dbReference type="PROSITE" id="PS50195"/>
    </source>
</evidence>
<reference evidence="7" key="2">
    <citation type="submission" date="2025-08" db="UniProtKB">
        <authorList>
            <consortium name="Ensembl"/>
        </authorList>
    </citation>
    <scope>IDENTIFICATION</scope>
</reference>
<dbReference type="Pfam" id="PF00018">
    <property type="entry name" value="SH3_1"/>
    <property type="match status" value="4"/>
</dbReference>
<reference evidence="7" key="3">
    <citation type="submission" date="2025-09" db="UniProtKB">
        <authorList>
            <consortium name="Ensembl"/>
        </authorList>
    </citation>
    <scope>IDENTIFICATION</scope>
</reference>
<feature type="domain" description="SH3" evidence="5">
    <location>
        <begin position="228"/>
        <end position="287"/>
    </location>
</feature>
<dbReference type="SUPFAM" id="SSF50044">
    <property type="entry name" value="SH3-domain"/>
    <property type="match status" value="5"/>
</dbReference>
<dbReference type="InterPro" id="IPR036028">
    <property type="entry name" value="SH3-like_dom_sf"/>
</dbReference>
<dbReference type="Pfam" id="PF00787">
    <property type="entry name" value="PX"/>
    <property type="match status" value="1"/>
</dbReference>
<feature type="domain" description="SH3" evidence="5">
    <location>
        <begin position="151"/>
        <end position="210"/>
    </location>
</feature>
<feature type="compositionally biased region" description="Low complexity" evidence="4">
    <location>
        <begin position="781"/>
        <end position="794"/>
    </location>
</feature>
<dbReference type="GO" id="GO:0016176">
    <property type="term" value="F:superoxide-generating NADPH oxidase activator activity"/>
    <property type="evidence" value="ECO:0007669"/>
    <property type="project" value="TreeGrafter"/>
</dbReference>
<evidence type="ECO:0000256" key="4">
    <source>
        <dbReference type="SAM" id="MobiDB-lite"/>
    </source>
</evidence>
<dbReference type="GeneTree" id="ENSGT00940000157732"/>
<feature type="region of interest" description="Disordered" evidence="4">
    <location>
        <begin position="455"/>
        <end position="477"/>
    </location>
</feature>
<feature type="compositionally biased region" description="Polar residues" evidence="4">
    <location>
        <begin position="326"/>
        <end position="345"/>
    </location>
</feature>
<feature type="domain" description="SH3" evidence="5">
    <location>
        <begin position="878"/>
        <end position="939"/>
    </location>
</feature>
<name>A0AAR2J5H6_PYGNA</name>
<evidence type="ECO:0000313" key="8">
    <source>
        <dbReference type="Proteomes" id="UP001501920"/>
    </source>
</evidence>
<dbReference type="PANTHER" id="PTHR15706:SF2">
    <property type="entry name" value="SH3 AND PX DOMAIN-CONTAINING PROTEIN 2A"/>
    <property type="match status" value="1"/>
</dbReference>
<keyword evidence="8" id="KW-1185">Reference proteome</keyword>
<dbReference type="InterPro" id="IPR036871">
    <property type="entry name" value="PX_dom_sf"/>
</dbReference>
<evidence type="ECO:0000256" key="3">
    <source>
        <dbReference type="PROSITE-ProRule" id="PRU00192"/>
    </source>
</evidence>
<dbReference type="GO" id="GO:0042554">
    <property type="term" value="P:superoxide anion generation"/>
    <property type="evidence" value="ECO:0007669"/>
    <property type="project" value="TreeGrafter"/>
</dbReference>
<dbReference type="Gene3D" id="3.30.1520.10">
    <property type="entry name" value="Phox-like domain"/>
    <property type="match status" value="1"/>
</dbReference>
<organism evidence="7 8">
    <name type="scientific">Pygocentrus nattereri</name>
    <name type="common">Red-bellied piranha</name>
    <dbReference type="NCBI Taxonomy" id="42514"/>
    <lineage>
        <taxon>Eukaryota</taxon>
        <taxon>Metazoa</taxon>
        <taxon>Chordata</taxon>
        <taxon>Craniata</taxon>
        <taxon>Vertebrata</taxon>
        <taxon>Euteleostomi</taxon>
        <taxon>Actinopterygii</taxon>
        <taxon>Neopterygii</taxon>
        <taxon>Teleostei</taxon>
        <taxon>Ostariophysi</taxon>
        <taxon>Characiformes</taxon>
        <taxon>Characoidei</taxon>
        <taxon>Pygocentrus</taxon>
    </lineage>
</organism>
<dbReference type="SMART" id="SM00312">
    <property type="entry name" value="PX"/>
    <property type="match status" value="1"/>
</dbReference>
<dbReference type="Ensembl" id="ENSPNAT00000048973.1">
    <property type="protein sequence ID" value="ENSPNAP00000045076.1"/>
    <property type="gene ID" value="ENSPNAG00000035547.1"/>
</dbReference>
<evidence type="ECO:0000313" key="7">
    <source>
        <dbReference type="Ensembl" id="ENSPNAP00000045076.1"/>
    </source>
</evidence>
<dbReference type="CDD" id="cd12077">
    <property type="entry name" value="SH3_Tks5_2"/>
    <property type="match status" value="1"/>
</dbReference>
<feature type="region of interest" description="Disordered" evidence="4">
    <location>
        <begin position="554"/>
        <end position="577"/>
    </location>
</feature>
<feature type="domain" description="SH3" evidence="5">
    <location>
        <begin position="391"/>
        <end position="450"/>
    </location>
</feature>
<accession>A0AAR2J5H6</accession>
<feature type="region of interest" description="Disordered" evidence="4">
    <location>
        <begin position="326"/>
        <end position="389"/>
    </location>
</feature>
<dbReference type="GO" id="GO:0005737">
    <property type="term" value="C:cytoplasm"/>
    <property type="evidence" value="ECO:0007669"/>
    <property type="project" value="TreeGrafter"/>
</dbReference>
<evidence type="ECO:0000256" key="1">
    <source>
        <dbReference type="ARBA" id="ARBA00022443"/>
    </source>
</evidence>
<dbReference type="PANTHER" id="PTHR15706">
    <property type="entry name" value="SH3 MULTIPLE DOMAIN"/>
    <property type="match status" value="1"/>
</dbReference>
<feature type="compositionally biased region" description="Polar residues" evidence="4">
    <location>
        <begin position="615"/>
        <end position="641"/>
    </location>
</feature>
<feature type="region of interest" description="Disordered" evidence="4">
    <location>
        <begin position="589"/>
        <end position="645"/>
    </location>
</feature>
<evidence type="ECO:0000259" key="5">
    <source>
        <dbReference type="PROSITE" id="PS50002"/>
    </source>
</evidence>
<feature type="compositionally biased region" description="Basic residues" evidence="4">
    <location>
        <begin position="558"/>
        <end position="568"/>
    </location>
</feature>
<dbReference type="Gene3D" id="2.30.30.40">
    <property type="entry name" value="SH3 Domains"/>
    <property type="match status" value="5"/>
</dbReference>
<dbReference type="FunFam" id="2.30.30.40:FF:000020">
    <property type="entry name" value="SH3 and PX domain-containing protein 2A"/>
    <property type="match status" value="1"/>
</dbReference>